<protein>
    <submittedName>
        <fullName evidence="1">Uncharacterized protein</fullName>
    </submittedName>
</protein>
<keyword evidence="2" id="KW-1185">Reference proteome</keyword>
<dbReference type="Proteomes" id="UP000730482">
    <property type="component" value="Unassembled WGS sequence"/>
</dbReference>
<comment type="caution">
    <text evidence="1">The sequence shown here is derived from an EMBL/GenBank/DDBJ whole genome shotgun (WGS) entry which is preliminary data.</text>
</comment>
<evidence type="ECO:0000313" key="1">
    <source>
        <dbReference type="EMBL" id="MBS2552748.1"/>
    </source>
</evidence>
<sequence length="157" mass="16947">MNASTDPADQSTDLDRGASPGQAARLLRAAVPFAGWRRLDLVVRLLSTVEEYQLTVIMPDGATPAVDPPPELAPLFRSLRRQAFTPDAGTWYSARLTLDSRSDGPGFVYTENFEADPGWTPPAPPEAYLDDLGAVFGAAEPRVPRWLAGILGATDDH</sequence>
<evidence type="ECO:0000313" key="2">
    <source>
        <dbReference type="Proteomes" id="UP000730482"/>
    </source>
</evidence>
<gene>
    <name evidence="1" type="ORF">KGQ19_38425</name>
</gene>
<dbReference type="InterPro" id="IPR036170">
    <property type="entry name" value="YezG-like_sf"/>
</dbReference>
<proteinExistence type="predicted"/>
<dbReference type="SUPFAM" id="SSF160424">
    <property type="entry name" value="BH3703-like"/>
    <property type="match status" value="1"/>
</dbReference>
<dbReference type="EMBL" id="JAAFYZ010000207">
    <property type="protein sequence ID" value="MBS2552748.1"/>
    <property type="molecule type" value="Genomic_DNA"/>
</dbReference>
<name>A0ABS5L335_9ACTN</name>
<dbReference type="RefSeq" id="WP_212018650.1">
    <property type="nucleotide sequence ID" value="NZ_JAAFYZ010000207.1"/>
</dbReference>
<reference evidence="1 2" key="1">
    <citation type="submission" date="2020-02" db="EMBL/GenBank/DDBJ databases">
        <title>Acidophilic actinobacteria isolated from forest soil.</title>
        <authorList>
            <person name="Golinska P."/>
        </authorList>
    </citation>
    <scope>NUCLEOTIDE SEQUENCE [LARGE SCALE GENOMIC DNA]</scope>
    <source>
        <strain evidence="1 2">NL8</strain>
    </source>
</reference>
<accession>A0ABS5L335</accession>
<organism evidence="1 2">
    <name type="scientific">Catenulispora pinistramenti</name>
    <dbReference type="NCBI Taxonomy" id="2705254"/>
    <lineage>
        <taxon>Bacteria</taxon>
        <taxon>Bacillati</taxon>
        <taxon>Actinomycetota</taxon>
        <taxon>Actinomycetes</taxon>
        <taxon>Catenulisporales</taxon>
        <taxon>Catenulisporaceae</taxon>
        <taxon>Catenulispora</taxon>
    </lineage>
</organism>